<dbReference type="InterPro" id="IPR000182">
    <property type="entry name" value="GNAT_dom"/>
</dbReference>
<feature type="domain" description="N-acetyltransferase" evidence="1">
    <location>
        <begin position="13"/>
        <end position="163"/>
    </location>
</feature>
<dbReference type="EMBL" id="JAVKGT010000009">
    <property type="protein sequence ID" value="MDR5711513.1"/>
    <property type="molecule type" value="Genomic_DNA"/>
</dbReference>
<dbReference type="EC" id="2.3.1.-" evidence="2"/>
<keyword evidence="2" id="KW-0808">Transferase</keyword>
<protein>
    <submittedName>
        <fullName evidence="2">GNAT family N-acetyltransferase</fullName>
        <ecNumber evidence="2">2.3.1.-</ecNumber>
    </submittedName>
</protein>
<sequence length="166" mass="18706">MTAPLPATRADVRGIWSLRRQREDWLIARGIDQWRPGEVPVSVIREQVDRGEWYVLREEEHHVIAGLRLLWQDPDFWGPDDGTAIYVHGLMLDLALAGEGLGAQLLGWAAAQGALQGKTRLRLDSAATNPRLATYYEDSGFSRQGQRQVGDFFEVILWERPIATTG</sequence>
<evidence type="ECO:0000259" key="1">
    <source>
        <dbReference type="PROSITE" id="PS51186"/>
    </source>
</evidence>
<dbReference type="RefSeq" id="WP_310536893.1">
    <property type="nucleotide sequence ID" value="NZ_BAAAOC010000091.1"/>
</dbReference>
<comment type="caution">
    <text evidence="2">The sequence shown here is derived from an EMBL/GenBank/DDBJ whole genome shotgun (WGS) entry which is preliminary data.</text>
</comment>
<proteinExistence type="predicted"/>
<gene>
    <name evidence="2" type="ORF">RH857_05115</name>
</gene>
<dbReference type="Pfam" id="PF00583">
    <property type="entry name" value="Acetyltransf_1"/>
    <property type="match status" value="1"/>
</dbReference>
<reference evidence="3" key="1">
    <citation type="submission" date="2023-07" db="EMBL/GenBank/DDBJ databases">
        <title>Description of three actinobacteria isolated from air of manufacturing shop in a pharmaceutical factory.</title>
        <authorList>
            <person name="Zhang D.-F."/>
        </authorList>
    </citation>
    <scope>NUCLEOTIDE SEQUENCE [LARGE SCALE GENOMIC DNA]</scope>
    <source>
        <strain evidence="3">CCTCC AB 207010</strain>
    </source>
</reference>
<keyword evidence="2" id="KW-0012">Acyltransferase</keyword>
<name>A0ABU1FTK4_9MICC</name>
<keyword evidence="3" id="KW-1185">Reference proteome</keyword>
<dbReference type="InterPro" id="IPR016181">
    <property type="entry name" value="Acyl_CoA_acyltransferase"/>
</dbReference>
<dbReference type="PROSITE" id="PS51186">
    <property type="entry name" value="GNAT"/>
    <property type="match status" value="1"/>
</dbReference>
<dbReference type="SUPFAM" id="SSF55729">
    <property type="entry name" value="Acyl-CoA N-acyltransferases (Nat)"/>
    <property type="match status" value="1"/>
</dbReference>
<evidence type="ECO:0000313" key="3">
    <source>
        <dbReference type="Proteomes" id="UP001260872"/>
    </source>
</evidence>
<dbReference type="Proteomes" id="UP001260872">
    <property type="component" value="Unassembled WGS sequence"/>
</dbReference>
<evidence type="ECO:0000313" key="2">
    <source>
        <dbReference type="EMBL" id="MDR5711513.1"/>
    </source>
</evidence>
<accession>A0ABU1FTK4</accession>
<organism evidence="2 3">
    <name type="scientific">Nesterenkonia flava</name>
    <dbReference type="NCBI Taxonomy" id="469799"/>
    <lineage>
        <taxon>Bacteria</taxon>
        <taxon>Bacillati</taxon>
        <taxon>Actinomycetota</taxon>
        <taxon>Actinomycetes</taxon>
        <taxon>Micrococcales</taxon>
        <taxon>Micrococcaceae</taxon>
        <taxon>Nesterenkonia</taxon>
    </lineage>
</organism>
<dbReference type="Gene3D" id="3.40.630.30">
    <property type="match status" value="1"/>
</dbReference>
<dbReference type="GO" id="GO:0016746">
    <property type="term" value="F:acyltransferase activity"/>
    <property type="evidence" value="ECO:0007669"/>
    <property type="project" value="UniProtKB-KW"/>
</dbReference>